<organism evidence="2">
    <name type="scientific">uncultured Gemmatimonadaceae bacterium</name>
    <dbReference type="NCBI Taxonomy" id="246130"/>
    <lineage>
        <taxon>Bacteria</taxon>
        <taxon>Pseudomonadati</taxon>
        <taxon>Gemmatimonadota</taxon>
        <taxon>Gemmatimonadia</taxon>
        <taxon>Gemmatimonadales</taxon>
        <taxon>Gemmatimonadaceae</taxon>
        <taxon>environmental samples</taxon>
    </lineage>
</organism>
<sequence length="100" mass="10591">ALDAEPRDAAAHRALPGAGRGDGEPAVRRARAHAEQREPSPGDPAQHGARHGPARGAVRGLPHQRGRLDRARRRLLRPAPRRHERGGAAGIPDRAGAGRV</sequence>
<protein>
    <submittedName>
        <fullName evidence="2">Uncharacterized protein</fullName>
    </submittedName>
</protein>
<feature type="compositionally biased region" description="Basic and acidic residues" evidence="1">
    <location>
        <begin position="21"/>
        <end position="40"/>
    </location>
</feature>
<reference evidence="2" key="1">
    <citation type="submission" date="2020-02" db="EMBL/GenBank/DDBJ databases">
        <authorList>
            <person name="Meier V. D."/>
        </authorList>
    </citation>
    <scope>NUCLEOTIDE SEQUENCE</scope>
    <source>
        <strain evidence="2">AVDCRST_MAG11</strain>
    </source>
</reference>
<feature type="non-terminal residue" evidence="2">
    <location>
        <position position="100"/>
    </location>
</feature>
<name>A0A6J4M3X4_9BACT</name>
<evidence type="ECO:0000313" key="2">
    <source>
        <dbReference type="EMBL" id="CAA9349216.1"/>
    </source>
</evidence>
<evidence type="ECO:0000256" key="1">
    <source>
        <dbReference type="SAM" id="MobiDB-lite"/>
    </source>
</evidence>
<accession>A0A6J4M3X4</accession>
<feature type="compositionally biased region" description="Basic residues" evidence="1">
    <location>
        <begin position="62"/>
        <end position="84"/>
    </location>
</feature>
<feature type="region of interest" description="Disordered" evidence="1">
    <location>
        <begin position="1"/>
        <end position="100"/>
    </location>
</feature>
<proteinExistence type="predicted"/>
<dbReference type="AlphaFoldDB" id="A0A6J4M3X4"/>
<feature type="compositionally biased region" description="Basic and acidic residues" evidence="1">
    <location>
        <begin position="1"/>
        <end position="11"/>
    </location>
</feature>
<gene>
    <name evidence="2" type="ORF">AVDCRST_MAG11-3421</name>
</gene>
<dbReference type="EMBL" id="CADCTU010000742">
    <property type="protein sequence ID" value="CAA9349216.1"/>
    <property type="molecule type" value="Genomic_DNA"/>
</dbReference>
<feature type="non-terminal residue" evidence="2">
    <location>
        <position position="1"/>
    </location>
</feature>